<keyword evidence="2" id="KW-1185">Reference proteome</keyword>
<evidence type="ECO:0000313" key="1">
    <source>
        <dbReference type="EMBL" id="BCF92260.1"/>
    </source>
</evidence>
<dbReference type="KEGG" id="plad:PPGU16_53270"/>
<dbReference type="EMBL" id="AP023175">
    <property type="protein sequence ID" value="BCF92260.1"/>
    <property type="molecule type" value="Genomic_DNA"/>
</dbReference>
<dbReference type="AlphaFoldDB" id="A0A7I8BWF6"/>
<dbReference type="RefSeq" id="WP_238268209.1">
    <property type="nucleotide sequence ID" value="NZ_AP023175.1"/>
</dbReference>
<gene>
    <name evidence="1" type="ORF">PPGU16_53270</name>
</gene>
<sequence>MATADIRCMKANELDKLVPDDPMWRVAQAVEGGVRTIRKARGKLNPEDCTPGTPEYEVVTMEFLDDCIRSLGGDPDAIDEDDDTFDAGAAAA</sequence>
<accession>A0A7I8BWF6</accession>
<organism evidence="1 2">
    <name type="scientific">Paraburkholderia largidicola</name>
    <dbReference type="NCBI Taxonomy" id="3014751"/>
    <lineage>
        <taxon>Bacteria</taxon>
        <taxon>Pseudomonadati</taxon>
        <taxon>Pseudomonadota</taxon>
        <taxon>Betaproteobacteria</taxon>
        <taxon>Burkholderiales</taxon>
        <taxon>Burkholderiaceae</taxon>
        <taxon>Paraburkholderia</taxon>
    </lineage>
</organism>
<reference evidence="1 2" key="1">
    <citation type="journal article" date="2020" name="Genes (Basel)">
        <title>Genomic Comparison of Insect Gut Symbionts from Divergent Burkholderia Subclades.</title>
        <authorList>
            <person name="Takeshita K."/>
            <person name="Kikuchi Y."/>
        </authorList>
    </citation>
    <scope>NUCLEOTIDE SEQUENCE [LARGE SCALE GENOMIC DNA]</scope>
    <source>
        <strain evidence="1 2">PGU16</strain>
    </source>
</reference>
<evidence type="ECO:0000313" key="2">
    <source>
        <dbReference type="Proteomes" id="UP000510888"/>
    </source>
</evidence>
<protein>
    <submittedName>
        <fullName evidence="1">Uncharacterized protein</fullName>
    </submittedName>
</protein>
<dbReference type="Proteomes" id="UP000510888">
    <property type="component" value="Chromosome 2"/>
</dbReference>
<name>A0A7I8BWF6_9BURK</name>
<proteinExistence type="predicted"/>